<name>A0ABR2HY13_9EUKA</name>
<keyword evidence="2" id="KW-1185">Reference proteome</keyword>
<accession>A0ABR2HY13</accession>
<organism evidence="1 2">
    <name type="scientific">Tritrichomonas musculus</name>
    <dbReference type="NCBI Taxonomy" id="1915356"/>
    <lineage>
        <taxon>Eukaryota</taxon>
        <taxon>Metamonada</taxon>
        <taxon>Parabasalia</taxon>
        <taxon>Tritrichomonadida</taxon>
        <taxon>Tritrichomonadidae</taxon>
        <taxon>Tritrichomonas</taxon>
    </lineage>
</organism>
<dbReference type="PANTHER" id="PTHR42264:SF6">
    <property type="entry name" value="TRANSMEMBRANE PROTEIN"/>
    <property type="match status" value="1"/>
</dbReference>
<sequence>MDAFLSSLQKLVDSKRLQPAERIICDHLVNYESILPKTIDDELFSKVESVLINLLSVNKGELSLQCSIRIAICLLHLYKSKEISRQNEGSSDRSEKTWNLFADVAKRPQKANIFATGFIIKILGKNFASKITSFAKNLLNLTKNNNLIQPILYALNFCFKRARKEMNDNFFFDRTLKLALKVLQTANSSTTNSNSNESEQMLTIRLLKTIINPKSSINLNSTAFQKVMNSLKSLMDENSNFSPFAREETSFLIAKYLIRDLEDCFEDDSLYSININTNKTNKTDNNKPEFENENNLNEFKINTIDKNKENQEQEKLNKSFSFLLREFPSQLHNIFRKLILMVTPSYIHQNINVFFAFISKNIPEDLPHLIDLISNDDRKLLFDKLESIKDHFSADNLFMMKVLSNYQESLNLTAATAFQMVTKKSDQLRDAAINFFTRLAIRSVNVSSPYVQASSSFLSKPPDISQNISREIKGYAIVASTIISQRPKIAYQFRGQIELAISNGLKSRQMTEGQFQAAFTLMTGCPKSIKEDSDISDDDPYKYSDSSSFFSLEEADRALELFSNYFEANEIFNENTINLCQGLAAQIAMFIVQYPRLKNSTRAILSIYNNEELSSFPTHCCALKAFSDLVLNPDSEKFAIVIGRKLRSLINSSTPPIDFVFHSLKSPMLSPPMLLRITPVINREVPTVFINVHPNVFAQNAIILYPKFILSLPNDMGKDFLTLLFTNQLINYKMSPILILYLLRNQKTADMLYELSINYNTNSKDHHHNNNNFVQDGLIICLFNAINSFSSEFTKSKSLSNSALSSFTNSPKPVHSTSSSNLPLTAFSSSTANFSYTCSSVSSMNDIQLSLKVQTLAECIALYTSQHEKLYLNAVLNHIMKYKPSREKCFLLAALFTYNKDIPEVSIVDIMLELNNIAMTTEYQAYALFALMILYQNYMVQLSLIPFTSNQVDFFFSIFQLPGSISPFIMYYMAQSFNALTLILSPDIKMKEDGNNNYAVILNTIKNIIFCFANSEVPFSKGVYYHVLRAAFAFERDLLFGGNPPMKEGKELQEYLSSNHSSDSDPNSYLYSIYSFPSSRGTSLSLKTAACGVFSDYAKMIDPKIDFFYLIPQIIMILQTTSDTRASDFISTLVNNFINNSKGNENDEKVRIRLKEWVKLVRLCNSKGVLPGTPDVSSGISVRRVCTTVAISLLPLLYSSKPLMNECMDDIIASAIDSLVRNENEYSYLSNHINSHTNMQFDLNSHTNFDWSSHLTRSSIDNSGNSLQSDCFNLLVEIIKTFGELKDENGKRILDLYDSQFSTALKIAFSSSNLSISGNFLSSFLLFHINDLSVNEGVLNGFIECMNETKSIFDLNSSFFSNSKQKYTALNSFEAAYLSIAAQLVSIARNNKSIFEKIKELTPEFLVHFNDTVAYSRSLWYKNVDELANINFDSNANTDSDYLASKWSEISSFRSMLSKHYAKIVSSLVWLIYMLKKGLIGQINSQKEDNSEERNEIVSVEDLAYFFIAEVTRSQEAWRMNASLNGLASLVEFEMMDLKLFNRFLHSIIKSTRIVQASDFQSFILACTMVSGKEDIWDLVTSLFLTIESKKDLHTALAYLINNGTSKQVSEKSDIFFDIIQSSFSDDKALPLLTLLFDKSDSKIDDYLFKILSQKEEEGKTENNENSRSDSFIISIIYRSLKRNTCTKSMKLIDDFSISHFIDGGCELMGYTLLRQSELSPSGDLACHFFEDSRFIEFYEKYALFENLENSKNGENSEKKLIPSFALKMLQLGYVLIQFKQLRNNDRLITSILSFSLNYITESVINMELSKKLATVGALIWREVNKNDKMMLKVTFKNLGVDKGQKLVNKIEKATPLIEKRRFSLKTFAQPGQLRKLHAQDSWQDLTPDDK</sequence>
<evidence type="ECO:0000313" key="1">
    <source>
        <dbReference type="EMBL" id="KAK8853921.1"/>
    </source>
</evidence>
<proteinExistence type="predicted"/>
<comment type="caution">
    <text evidence="1">The sequence shown here is derived from an EMBL/GenBank/DDBJ whole genome shotgun (WGS) entry which is preliminary data.</text>
</comment>
<dbReference type="PANTHER" id="PTHR42264">
    <property type="entry name" value="EPHRIN_REC_LIKE DOMAIN-CONTAINING PROTEIN"/>
    <property type="match status" value="1"/>
</dbReference>
<gene>
    <name evidence="1" type="ORF">M9Y10_016467</name>
</gene>
<protein>
    <submittedName>
        <fullName evidence="1">Uncharacterized protein</fullName>
    </submittedName>
</protein>
<dbReference type="Proteomes" id="UP001470230">
    <property type="component" value="Unassembled WGS sequence"/>
</dbReference>
<reference evidence="1 2" key="1">
    <citation type="submission" date="2024-04" db="EMBL/GenBank/DDBJ databases">
        <title>Tritrichomonas musculus Genome.</title>
        <authorList>
            <person name="Alves-Ferreira E."/>
            <person name="Grigg M."/>
            <person name="Lorenzi H."/>
            <person name="Galac M."/>
        </authorList>
    </citation>
    <scope>NUCLEOTIDE SEQUENCE [LARGE SCALE GENOMIC DNA]</scope>
    <source>
        <strain evidence="1 2">EAF2021</strain>
    </source>
</reference>
<evidence type="ECO:0000313" key="2">
    <source>
        <dbReference type="Proteomes" id="UP001470230"/>
    </source>
</evidence>
<dbReference type="EMBL" id="JAPFFF010000021">
    <property type="protein sequence ID" value="KAK8853921.1"/>
    <property type="molecule type" value="Genomic_DNA"/>
</dbReference>